<evidence type="ECO:0000313" key="3">
    <source>
        <dbReference type="Proteomes" id="UP000238415"/>
    </source>
</evidence>
<comment type="caution">
    <text evidence="2">The sequence shown here is derived from an EMBL/GenBank/DDBJ whole genome shotgun (WGS) entry which is preliminary data.</text>
</comment>
<proteinExistence type="predicted"/>
<keyword evidence="1" id="KW-0472">Membrane</keyword>
<accession>A0A2T0AM02</accession>
<dbReference type="RefSeq" id="WP_170066374.1">
    <property type="nucleotide sequence ID" value="NZ_CP136418.1"/>
</dbReference>
<keyword evidence="1" id="KW-1133">Transmembrane helix</keyword>
<feature type="transmembrane region" description="Helical" evidence="1">
    <location>
        <begin position="47"/>
        <end position="74"/>
    </location>
</feature>
<evidence type="ECO:0000313" key="2">
    <source>
        <dbReference type="EMBL" id="PRR69791.1"/>
    </source>
</evidence>
<reference evidence="2 3" key="1">
    <citation type="submission" date="2018-03" db="EMBL/GenBank/DDBJ databases">
        <title>Genome sequence of Moorella humiferrea DSM 23265.</title>
        <authorList>
            <person name="Poehlein A."/>
            <person name="Daniel R."/>
        </authorList>
    </citation>
    <scope>NUCLEOTIDE SEQUENCE [LARGE SCALE GENOMIC DNA]</scope>
    <source>
        <strain evidence="2 3">DSM 23265</strain>
    </source>
</reference>
<dbReference type="EMBL" id="PVXM01000051">
    <property type="protein sequence ID" value="PRR69791.1"/>
    <property type="molecule type" value="Genomic_DNA"/>
</dbReference>
<keyword evidence="3" id="KW-1185">Reference proteome</keyword>
<name>A0A2T0AM02_9FIRM</name>
<dbReference type="Proteomes" id="UP000238415">
    <property type="component" value="Unassembled WGS sequence"/>
</dbReference>
<protein>
    <submittedName>
        <fullName evidence="2">Uncharacterized protein</fullName>
    </submittedName>
</protein>
<evidence type="ECO:0000256" key="1">
    <source>
        <dbReference type="SAM" id="Phobius"/>
    </source>
</evidence>
<organism evidence="2 3">
    <name type="scientific">Neomoorella humiferrea</name>
    <dbReference type="NCBI Taxonomy" id="676965"/>
    <lineage>
        <taxon>Bacteria</taxon>
        <taxon>Bacillati</taxon>
        <taxon>Bacillota</taxon>
        <taxon>Clostridia</taxon>
        <taxon>Neomoorellales</taxon>
        <taxon>Neomoorellaceae</taxon>
        <taxon>Neomoorella</taxon>
    </lineage>
</organism>
<feature type="transmembrane region" description="Helical" evidence="1">
    <location>
        <begin position="86"/>
        <end position="107"/>
    </location>
</feature>
<gene>
    <name evidence="2" type="ORF">MOHU_22020</name>
</gene>
<keyword evidence="1" id="KW-0812">Transmembrane</keyword>
<dbReference type="AlphaFoldDB" id="A0A2T0AM02"/>
<sequence>MEDLSRFFTVIGAVFAAAKGITDQVKARWPWLGEPRDDPQAEKQRELWVIIFNAVIAALLAGMASIDVFALLGLNAFTGLKAAYPGLYSLINMVAVGLMSTFGSPFLHEILSILIEFKENIRLRNQMATLQLLPAKKIRTPRDENDENCFTNRAVDQLKWPV</sequence>